<dbReference type="GO" id="GO:0046872">
    <property type="term" value="F:metal ion binding"/>
    <property type="evidence" value="ECO:0007669"/>
    <property type="project" value="UniProtKB-KW"/>
</dbReference>
<dbReference type="InterPro" id="IPR002716">
    <property type="entry name" value="PIN_dom"/>
</dbReference>
<reference evidence="9" key="1">
    <citation type="submission" date="2020-11" db="EMBL/GenBank/DDBJ databases">
        <title>Agrobacterium vitis strain K377 genome.</title>
        <authorList>
            <person name="Xi H."/>
        </authorList>
    </citation>
    <scope>NUCLEOTIDE SEQUENCE</scope>
    <source>
        <strain evidence="9">K377</strain>
    </source>
</reference>
<organism evidence="9 10">
    <name type="scientific">Agrobacterium vitis</name>
    <name type="common">Rhizobium vitis</name>
    <dbReference type="NCBI Taxonomy" id="373"/>
    <lineage>
        <taxon>Bacteria</taxon>
        <taxon>Pseudomonadati</taxon>
        <taxon>Pseudomonadota</taxon>
        <taxon>Alphaproteobacteria</taxon>
        <taxon>Hyphomicrobiales</taxon>
        <taxon>Rhizobiaceae</taxon>
        <taxon>Rhizobium/Agrobacterium group</taxon>
        <taxon>Agrobacterium</taxon>
    </lineage>
</organism>
<comment type="caution">
    <text evidence="9">The sequence shown here is derived from an EMBL/GenBank/DDBJ whole genome shotgun (WGS) entry which is preliminary data.</text>
</comment>
<evidence type="ECO:0000313" key="9">
    <source>
        <dbReference type="EMBL" id="MBF2716870.1"/>
    </source>
</evidence>
<feature type="domain" description="PIN" evidence="8">
    <location>
        <begin position="5"/>
        <end position="106"/>
    </location>
</feature>
<evidence type="ECO:0000256" key="3">
    <source>
        <dbReference type="ARBA" id="ARBA00022722"/>
    </source>
</evidence>
<evidence type="ECO:0000256" key="1">
    <source>
        <dbReference type="ARBA" id="ARBA00001946"/>
    </source>
</evidence>
<keyword evidence="2" id="KW-1277">Toxin-antitoxin system</keyword>
<sequence length="121" mass="13623">MVKALFDTNILIDFLNGKEPARQELSLYEEKAISMVTWMEVMVGASDENGQATAAFLRSFRCIAIDQTVAERAVALRRAHRLKLPDAIVWASAQAHDMLLVTRDTKDLPDSHPGIRIPYRL</sequence>
<comment type="similarity">
    <text evidence="7">Belongs to the PINc/VapC protein family.</text>
</comment>
<proteinExistence type="inferred from homology"/>
<dbReference type="Gene3D" id="3.40.50.1010">
    <property type="entry name" value="5'-nuclease"/>
    <property type="match status" value="1"/>
</dbReference>
<accession>A0AAE2UWN5</accession>
<dbReference type="GO" id="GO:0016787">
    <property type="term" value="F:hydrolase activity"/>
    <property type="evidence" value="ECO:0007669"/>
    <property type="project" value="UniProtKB-KW"/>
</dbReference>
<dbReference type="CDD" id="cd18737">
    <property type="entry name" value="PIN_VapC4-5_FitB-like"/>
    <property type="match status" value="1"/>
</dbReference>
<dbReference type="InterPro" id="IPR029060">
    <property type="entry name" value="PIN-like_dom_sf"/>
</dbReference>
<evidence type="ECO:0000256" key="6">
    <source>
        <dbReference type="ARBA" id="ARBA00022842"/>
    </source>
</evidence>
<evidence type="ECO:0000256" key="2">
    <source>
        <dbReference type="ARBA" id="ARBA00022649"/>
    </source>
</evidence>
<keyword evidence="6" id="KW-0460">Magnesium</keyword>
<keyword evidence="3" id="KW-0540">Nuclease</keyword>
<protein>
    <submittedName>
        <fullName evidence="9">Type II toxin-antitoxin system VapC family toxin</fullName>
    </submittedName>
</protein>
<gene>
    <name evidence="9" type="ORF">IEI95_021905</name>
</gene>
<evidence type="ECO:0000256" key="7">
    <source>
        <dbReference type="ARBA" id="ARBA00038093"/>
    </source>
</evidence>
<dbReference type="InterPro" id="IPR050556">
    <property type="entry name" value="Type_II_TA_system_RNase"/>
</dbReference>
<dbReference type="GO" id="GO:0004518">
    <property type="term" value="F:nuclease activity"/>
    <property type="evidence" value="ECO:0007669"/>
    <property type="project" value="UniProtKB-KW"/>
</dbReference>
<dbReference type="Pfam" id="PF01850">
    <property type="entry name" value="PIN"/>
    <property type="match status" value="1"/>
</dbReference>
<dbReference type="PANTHER" id="PTHR33653:SF1">
    <property type="entry name" value="RIBONUCLEASE VAPC2"/>
    <property type="match status" value="1"/>
</dbReference>
<dbReference type="SUPFAM" id="SSF88723">
    <property type="entry name" value="PIN domain-like"/>
    <property type="match status" value="1"/>
</dbReference>
<evidence type="ECO:0000259" key="8">
    <source>
        <dbReference type="Pfam" id="PF01850"/>
    </source>
</evidence>
<dbReference type="EMBL" id="JACXXJ020000005">
    <property type="protein sequence ID" value="MBF2716870.1"/>
    <property type="molecule type" value="Genomic_DNA"/>
</dbReference>
<comment type="cofactor">
    <cofactor evidence="1">
        <name>Mg(2+)</name>
        <dbReference type="ChEBI" id="CHEBI:18420"/>
    </cofactor>
</comment>
<evidence type="ECO:0000256" key="4">
    <source>
        <dbReference type="ARBA" id="ARBA00022723"/>
    </source>
</evidence>
<keyword evidence="4" id="KW-0479">Metal-binding</keyword>
<dbReference type="Proteomes" id="UP000655037">
    <property type="component" value="Unassembled WGS sequence"/>
</dbReference>
<dbReference type="RefSeq" id="WP_156534031.1">
    <property type="nucleotide sequence ID" value="NZ_JACXXJ020000005.1"/>
</dbReference>
<dbReference type="AlphaFoldDB" id="A0AAE2UWN5"/>
<keyword evidence="5" id="KW-0378">Hydrolase</keyword>
<name>A0AAE2UWN5_AGRVI</name>
<dbReference type="PANTHER" id="PTHR33653">
    <property type="entry name" value="RIBONUCLEASE VAPC2"/>
    <property type="match status" value="1"/>
</dbReference>
<evidence type="ECO:0000256" key="5">
    <source>
        <dbReference type="ARBA" id="ARBA00022801"/>
    </source>
</evidence>
<evidence type="ECO:0000313" key="10">
    <source>
        <dbReference type="Proteomes" id="UP000655037"/>
    </source>
</evidence>